<evidence type="ECO:0000256" key="4">
    <source>
        <dbReference type="ARBA" id="ARBA00022832"/>
    </source>
</evidence>
<dbReference type="Proteomes" id="UP001596456">
    <property type="component" value="Unassembled WGS sequence"/>
</dbReference>
<evidence type="ECO:0000256" key="1">
    <source>
        <dbReference type="ARBA" id="ARBA00005194"/>
    </source>
</evidence>
<dbReference type="EC" id="1.3.1.9" evidence="9"/>
<dbReference type="SUPFAM" id="SSF51735">
    <property type="entry name" value="NAD(P)-binding Rossmann-fold domains"/>
    <property type="match status" value="1"/>
</dbReference>
<dbReference type="Pfam" id="PF13561">
    <property type="entry name" value="adh_short_C2"/>
    <property type="match status" value="1"/>
</dbReference>
<evidence type="ECO:0000256" key="7">
    <source>
        <dbReference type="ARBA" id="ARBA00023160"/>
    </source>
</evidence>
<dbReference type="InterPro" id="IPR002347">
    <property type="entry name" value="SDR_fam"/>
</dbReference>
<dbReference type="EMBL" id="JBHTCM010000012">
    <property type="protein sequence ID" value="MFC7334157.1"/>
    <property type="molecule type" value="Genomic_DNA"/>
</dbReference>
<sequence>MLPITLEGKRGLVIGIANDSSIAYGCARAFRSLGADLAVTYLNAKAEPFVRPLAEGLDASLILPCDVREPGQLESVFDAVSQRWGKLDFLLHSIAFAPREDLHARVVDCSREGFLQAMDVSVHSFIRMAHLAEPLMANGGCLQTVSFFGSEKVVEHYNLMGPVKAALESVVRYLAVELGPKGIRVHALSPGPLKTRAASGIDRFDQLLTRAAERAPARHLVTIEDVGAYAAFLASDAAQAVTGSVEYIDGGYNILG</sequence>
<evidence type="ECO:0000256" key="6">
    <source>
        <dbReference type="ARBA" id="ARBA00023098"/>
    </source>
</evidence>
<dbReference type="CDD" id="cd05372">
    <property type="entry name" value="ENR_SDR"/>
    <property type="match status" value="1"/>
</dbReference>
<evidence type="ECO:0000313" key="11">
    <source>
        <dbReference type="Proteomes" id="UP001596456"/>
    </source>
</evidence>
<comment type="similarity">
    <text evidence="2 9">Belongs to the short-chain dehydrogenases/reductases (SDR) family. FabI subfamily.</text>
</comment>
<evidence type="ECO:0000256" key="2">
    <source>
        <dbReference type="ARBA" id="ARBA00009233"/>
    </source>
</evidence>
<dbReference type="InterPro" id="IPR036291">
    <property type="entry name" value="NAD(P)-bd_dom_sf"/>
</dbReference>
<keyword evidence="6" id="KW-0443">Lipid metabolism</keyword>
<dbReference type="PANTHER" id="PTHR43159:SF2">
    <property type="entry name" value="ENOYL-[ACYL-CARRIER-PROTEIN] REDUCTASE [NADH], CHLOROPLASTIC"/>
    <property type="match status" value="1"/>
</dbReference>
<keyword evidence="5 9" id="KW-0560">Oxidoreductase</keyword>
<dbReference type="InterPro" id="IPR014358">
    <property type="entry name" value="Enoyl-ACP_Rdtase_NADH"/>
</dbReference>
<dbReference type="Gene3D" id="3.40.50.720">
    <property type="entry name" value="NAD(P)-binding Rossmann-like Domain"/>
    <property type="match status" value="1"/>
</dbReference>
<organism evidence="10 11">
    <name type="scientific">Rhodocista pekingensis</name>
    <dbReference type="NCBI Taxonomy" id="201185"/>
    <lineage>
        <taxon>Bacteria</taxon>
        <taxon>Pseudomonadati</taxon>
        <taxon>Pseudomonadota</taxon>
        <taxon>Alphaproteobacteria</taxon>
        <taxon>Rhodospirillales</taxon>
        <taxon>Azospirillaceae</taxon>
        <taxon>Rhodocista</taxon>
    </lineage>
</organism>
<evidence type="ECO:0000256" key="8">
    <source>
        <dbReference type="ARBA" id="ARBA00048572"/>
    </source>
</evidence>
<gene>
    <name evidence="10" type="primary">fabI</name>
    <name evidence="10" type="ORF">ACFQPS_13375</name>
</gene>
<keyword evidence="7 9" id="KW-0275">Fatty acid biosynthesis</keyword>
<keyword evidence="11" id="KW-1185">Reference proteome</keyword>
<dbReference type="PANTHER" id="PTHR43159">
    <property type="entry name" value="ENOYL-[ACYL-CARRIER-PROTEIN] REDUCTASE"/>
    <property type="match status" value="1"/>
</dbReference>
<protein>
    <recommendedName>
        <fullName evidence="9">Enoyl-[acyl-carrier-protein] reductase [NADH]</fullName>
        <ecNumber evidence="9">1.3.1.9</ecNumber>
    </recommendedName>
</protein>
<evidence type="ECO:0000313" key="10">
    <source>
        <dbReference type="EMBL" id="MFC7334157.1"/>
    </source>
</evidence>
<dbReference type="NCBIfam" id="NF005717">
    <property type="entry name" value="PRK07533.1"/>
    <property type="match status" value="1"/>
</dbReference>
<comment type="caution">
    <text evidence="10">The sequence shown here is derived from an EMBL/GenBank/DDBJ whole genome shotgun (WGS) entry which is preliminary data.</text>
</comment>
<comment type="catalytic activity">
    <reaction evidence="8 9">
        <text>a 2,3-saturated acyl-[ACP] + NAD(+) = a (2E)-enoyl-[ACP] + NADH + H(+)</text>
        <dbReference type="Rhea" id="RHEA:10240"/>
        <dbReference type="Rhea" id="RHEA-COMP:9925"/>
        <dbReference type="Rhea" id="RHEA-COMP:9926"/>
        <dbReference type="ChEBI" id="CHEBI:15378"/>
        <dbReference type="ChEBI" id="CHEBI:57540"/>
        <dbReference type="ChEBI" id="CHEBI:57945"/>
        <dbReference type="ChEBI" id="CHEBI:78784"/>
        <dbReference type="ChEBI" id="CHEBI:78785"/>
        <dbReference type="EC" id="1.3.1.9"/>
    </reaction>
</comment>
<keyword evidence="9" id="KW-0520">NAD</keyword>
<accession>A0ABW2KY89</accession>
<name>A0ABW2KY89_9PROT</name>
<dbReference type="Gene3D" id="1.10.8.400">
    <property type="entry name" value="Enoyl acyl carrier protein reductase"/>
    <property type="match status" value="1"/>
</dbReference>
<keyword evidence="3 9" id="KW-0444">Lipid biosynthesis</keyword>
<comment type="pathway">
    <text evidence="1">Lipid metabolism; fatty acid biosynthesis.</text>
</comment>
<dbReference type="RefSeq" id="WP_377359734.1">
    <property type="nucleotide sequence ID" value="NZ_JBHTCM010000012.1"/>
</dbReference>
<dbReference type="PRINTS" id="PR00081">
    <property type="entry name" value="GDHRDH"/>
</dbReference>
<evidence type="ECO:0000256" key="3">
    <source>
        <dbReference type="ARBA" id="ARBA00022516"/>
    </source>
</evidence>
<reference evidence="11" key="1">
    <citation type="journal article" date="2019" name="Int. J. Syst. Evol. Microbiol.">
        <title>The Global Catalogue of Microorganisms (GCM) 10K type strain sequencing project: providing services to taxonomists for standard genome sequencing and annotation.</title>
        <authorList>
            <consortium name="The Broad Institute Genomics Platform"/>
            <consortium name="The Broad Institute Genome Sequencing Center for Infectious Disease"/>
            <person name="Wu L."/>
            <person name="Ma J."/>
        </authorList>
    </citation>
    <scope>NUCLEOTIDE SEQUENCE [LARGE SCALE GENOMIC DNA]</scope>
    <source>
        <strain evidence="11">CGMCC 1.16275</strain>
    </source>
</reference>
<keyword evidence="4" id="KW-0276">Fatty acid metabolism</keyword>
<proteinExistence type="inferred from homology"/>
<evidence type="ECO:0000256" key="5">
    <source>
        <dbReference type="ARBA" id="ARBA00023002"/>
    </source>
</evidence>
<evidence type="ECO:0000256" key="9">
    <source>
        <dbReference type="PIRNR" id="PIRNR000094"/>
    </source>
</evidence>
<dbReference type="PIRSF" id="PIRSF000094">
    <property type="entry name" value="Enoyl-ACP_rdct"/>
    <property type="match status" value="1"/>
</dbReference>